<evidence type="ECO:0000313" key="2">
    <source>
        <dbReference type="Proteomes" id="UP000510721"/>
    </source>
</evidence>
<dbReference type="InterPro" id="IPR008772">
    <property type="entry name" value="Phosphonate_metab_PhnH"/>
</dbReference>
<dbReference type="AlphaFoldDB" id="A0A859QEN3"/>
<evidence type="ECO:0000313" key="1">
    <source>
        <dbReference type="EMBL" id="QLL63332.1"/>
    </source>
</evidence>
<dbReference type="NCBIfam" id="TIGR03292">
    <property type="entry name" value="PhnH_redo"/>
    <property type="match status" value="1"/>
</dbReference>
<dbReference type="SUPFAM" id="SSF159709">
    <property type="entry name" value="PhnH-like"/>
    <property type="match status" value="1"/>
</dbReference>
<sequence length="183" mass="19980">MTMTISVLPTADDRRTNASFEELMWAISRPGLVRGMPFAGFEALAESLIDRECTFHASLDPALDERIARTGARRAAVEKADYVFAPLGGETEVAALSQMRIGTLSYPDESSTLFAPAIIGTGQALRLIGPGIKGEIFLRIGGVHPSFWAMRAKAIRYPLGWELYLVDGDRLVGIPRTTKIEVL</sequence>
<dbReference type="Proteomes" id="UP000510721">
    <property type="component" value="Chromosome"/>
</dbReference>
<name>A0A859QEN3_9HYPH</name>
<reference evidence="1 2" key="1">
    <citation type="submission" date="2019-06" db="EMBL/GenBank/DDBJ databases">
        <title>Complete genome sequence of Ensifer mexicanus ITTG R7 isolated from nodules of Acacia angustissima (Mill.) Kuntze.</title>
        <authorList>
            <person name="Rincon-Rosales R."/>
            <person name="Rogel M.A."/>
            <person name="Guerrero G."/>
            <person name="Rincon-Molina C.I."/>
            <person name="Lopez-Lopez A."/>
            <person name="Martinez-Romero E."/>
        </authorList>
    </citation>
    <scope>NUCLEOTIDE SEQUENCE [LARGE SCALE GENOMIC DNA]</scope>
    <source>
        <strain evidence="1 2">ITTG R7</strain>
    </source>
</reference>
<gene>
    <name evidence="1" type="primary">phnH</name>
    <name evidence="1" type="ORF">FKV68_18710</name>
</gene>
<dbReference type="GO" id="GO:0016829">
    <property type="term" value="F:lyase activity"/>
    <property type="evidence" value="ECO:0007669"/>
    <property type="project" value="UniProtKB-KW"/>
</dbReference>
<keyword evidence="2" id="KW-1185">Reference proteome</keyword>
<dbReference type="InterPro" id="IPR038058">
    <property type="entry name" value="PhnH-like_sp"/>
</dbReference>
<dbReference type="GO" id="GO:0019634">
    <property type="term" value="P:organic phosphonate metabolic process"/>
    <property type="evidence" value="ECO:0007669"/>
    <property type="project" value="InterPro"/>
</dbReference>
<keyword evidence="1" id="KW-0456">Lyase</keyword>
<accession>A0A859QEN3</accession>
<protein>
    <submittedName>
        <fullName evidence="1">Phosphonate C-P lyase system protein PhnH</fullName>
    </submittedName>
</protein>
<proteinExistence type="predicted"/>
<dbReference type="Gene3D" id="3.40.50.11310">
    <property type="entry name" value="Bacterial phosphonate metabolism protein PhnH"/>
    <property type="match status" value="1"/>
</dbReference>
<dbReference type="Pfam" id="PF05845">
    <property type="entry name" value="PhnH"/>
    <property type="match status" value="1"/>
</dbReference>
<dbReference type="KEGG" id="emx:FKV68_18710"/>
<organism evidence="1 2">
    <name type="scientific">Sinorhizobium mexicanum</name>
    <dbReference type="NCBI Taxonomy" id="375549"/>
    <lineage>
        <taxon>Bacteria</taxon>
        <taxon>Pseudomonadati</taxon>
        <taxon>Pseudomonadota</taxon>
        <taxon>Alphaproteobacteria</taxon>
        <taxon>Hyphomicrobiales</taxon>
        <taxon>Rhizobiaceae</taxon>
        <taxon>Sinorhizobium/Ensifer group</taxon>
        <taxon>Sinorhizobium</taxon>
    </lineage>
</organism>
<dbReference type="EMBL" id="CP041238">
    <property type="protein sequence ID" value="QLL63332.1"/>
    <property type="molecule type" value="Genomic_DNA"/>
</dbReference>